<name>A0A212CR74_CEREH</name>
<dbReference type="EMBL" id="MKHE01000014">
    <property type="protein sequence ID" value="OWK08517.1"/>
    <property type="molecule type" value="Genomic_DNA"/>
</dbReference>
<evidence type="ECO:0000313" key="3">
    <source>
        <dbReference type="Proteomes" id="UP000242450"/>
    </source>
</evidence>
<organism evidence="2 3">
    <name type="scientific">Cervus elaphus hippelaphus</name>
    <name type="common">European red deer</name>
    <dbReference type="NCBI Taxonomy" id="46360"/>
    <lineage>
        <taxon>Eukaryota</taxon>
        <taxon>Metazoa</taxon>
        <taxon>Chordata</taxon>
        <taxon>Craniata</taxon>
        <taxon>Vertebrata</taxon>
        <taxon>Euteleostomi</taxon>
        <taxon>Mammalia</taxon>
        <taxon>Eutheria</taxon>
        <taxon>Laurasiatheria</taxon>
        <taxon>Artiodactyla</taxon>
        <taxon>Ruminantia</taxon>
        <taxon>Pecora</taxon>
        <taxon>Cervidae</taxon>
        <taxon>Cervinae</taxon>
        <taxon>Cervus</taxon>
    </lineage>
</organism>
<feature type="region of interest" description="Disordered" evidence="1">
    <location>
        <begin position="1"/>
        <end position="40"/>
    </location>
</feature>
<accession>A0A212CR74</accession>
<gene>
    <name evidence="2" type="ORF">Celaphus_00010792</name>
</gene>
<feature type="compositionally biased region" description="Polar residues" evidence="1">
    <location>
        <begin position="20"/>
        <end position="35"/>
    </location>
</feature>
<sequence length="110" mass="12713">MICSAFSPRPAWSKSRRPNHQQSFLSHPDNSGSSESAEHFTRISQAHKALPEANHTTFDLDAFFRARCGERLERKWRLRAGQEAFRKMLEDRAKKGLSWDETWLSSSFCA</sequence>
<evidence type="ECO:0000256" key="1">
    <source>
        <dbReference type="SAM" id="MobiDB-lite"/>
    </source>
</evidence>
<dbReference type="OrthoDB" id="376357at2759"/>
<keyword evidence="3" id="KW-1185">Reference proteome</keyword>
<dbReference type="AlphaFoldDB" id="A0A212CR74"/>
<dbReference type="Proteomes" id="UP000242450">
    <property type="component" value="Chromosome 14"/>
</dbReference>
<reference evidence="2 3" key="1">
    <citation type="journal article" date="2018" name="Mol. Genet. Genomics">
        <title>The red deer Cervus elaphus genome CerEla1.0: sequencing, annotating, genes, and chromosomes.</title>
        <authorList>
            <person name="Bana N.A."/>
            <person name="Nyiri A."/>
            <person name="Nagy J."/>
            <person name="Frank K."/>
            <person name="Nagy T."/>
            <person name="Steger V."/>
            <person name="Schiller M."/>
            <person name="Lakatos P."/>
            <person name="Sugar L."/>
            <person name="Horn P."/>
            <person name="Barta E."/>
            <person name="Orosz L."/>
        </authorList>
    </citation>
    <scope>NUCLEOTIDE SEQUENCE [LARGE SCALE GENOMIC DNA]</scope>
    <source>
        <strain evidence="2">Hungarian</strain>
    </source>
</reference>
<evidence type="ECO:0000313" key="2">
    <source>
        <dbReference type="EMBL" id="OWK08517.1"/>
    </source>
</evidence>
<proteinExistence type="predicted"/>
<protein>
    <submittedName>
        <fullName evidence="2">Uncharacterized protein</fullName>
    </submittedName>
</protein>
<comment type="caution">
    <text evidence="2">The sequence shown here is derived from an EMBL/GenBank/DDBJ whole genome shotgun (WGS) entry which is preliminary data.</text>
</comment>